<dbReference type="GO" id="GO:0016020">
    <property type="term" value="C:membrane"/>
    <property type="evidence" value="ECO:0007669"/>
    <property type="project" value="UniProtKB-SubCell"/>
</dbReference>
<dbReference type="Gene3D" id="1.20.1250.20">
    <property type="entry name" value="MFS general substrate transporter like domains"/>
    <property type="match status" value="1"/>
</dbReference>
<dbReference type="InterPro" id="IPR036259">
    <property type="entry name" value="MFS_trans_sf"/>
</dbReference>
<keyword evidence="4 6" id="KW-1133">Transmembrane helix</keyword>
<evidence type="ECO:0000313" key="9">
    <source>
        <dbReference type="Proteomes" id="UP001607302"/>
    </source>
</evidence>
<proteinExistence type="predicted"/>
<evidence type="ECO:0000256" key="2">
    <source>
        <dbReference type="ARBA" id="ARBA00022448"/>
    </source>
</evidence>
<keyword evidence="5 6" id="KW-0472">Membrane</keyword>
<dbReference type="SUPFAM" id="SSF103473">
    <property type="entry name" value="MFS general substrate transporter"/>
    <property type="match status" value="1"/>
</dbReference>
<keyword evidence="2" id="KW-0813">Transport</keyword>
<accession>A0ABD2B9H7</accession>
<keyword evidence="3 6" id="KW-0812">Transmembrane</keyword>
<keyword evidence="7" id="KW-0732">Signal</keyword>
<feature type="transmembrane region" description="Helical" evidence="6">
    <location>
        <begin position="110"/>
        <end position="131"/>
    </location>
</feature>
<dbReference type="PANTHER" id="PTHR23511:SF38">
    <property type="entry name" value="SYNAPTIC VESICLE 2-RELATED PROTEIN-LIKE PROTEIN"/>
    <property type="match status" value="1"/>
</dbReference>
<dbReference type="PANTHER" id="PTHR23511">
    <property type="entry name" value="SYNAPTIC VESICLE GLYCOPROTEIN 2"/>
    <property type="match status" value="1"/>
</dbReference>
<feature type="transmembrane region" description="Helical" evidence="6">
    <location>
        <begin position="181"/>
        <end position="203"/>
    </location>
</feature>
<reference evidence="8 9" key="1">
    <citation type="journal article" date="2024" name="Ann. Entomol. Soc. Am.">
        <title>Genomic analyses of the southern and eastern yellowjacket wasps (Hymenoptera: Vespidae) reveal evolutionary signatures of social life.</title>
        <authorList>
            <person name="Catto M.A."/>
            <person name="Caine P.B."/>
            <person name="Orr S.E."/>
            <person name="Hunt B.G."/>
            <person name="Goodisman M.A.D."/>
        </authorList>
    </citation>
    <scope>NUCLEOTIDE SEQUENCE [LARGE SCALE GENOMIC DNA]</scope>
    <source>
        <strain evidence="8">233</strain>
        <tissue evidence="8">Head and thorax</tissue>
    </source>
</reference>
<feature type="transmembrane region" description="Helical" evidence="6">
    <location>
        <begin position="236"/>
        <end position="261"/>
    </location>
</feature>
<evidence type="ECO:0000256" key="7">
    <source>
        <dbReference type="SAM" id="SignalP"/>
    </source>
</evidence>
<protein>
    <submittedName>
        <fullName evidence="8">Synaptic vesicle glycoprotein 2C-like isoform X1</fullName>
    </submittedName>
</protein>
<evidence type="ECO:0000256" key="1">
    <source>
        <dbReference type="ARBA" id="ARBA00004141"/>
    </source>
</evidence>
<feature type="chain" id="PRO_5044872157" evidence="7">
    <location>
        <begin position="16"/>
        <end position="405"/>
    </location>
</feature>
<sequence length="405" mass="46536">MICSLPSFIIGIWLSFFPETPKYLAETGQNVKMLNVLATMYSENTGNSLEKYLTNLKNCENQLLSELVFRVEEKINEKEDTIKSKSLKIIIMNTFLQTLMLVRKPYLRRTFIVCSATYLIMTSYYMLFLWLPDLFQRYAEFQERFPNRSATVCTVVAFEKHNKTITNTDPFGCDTPIQSSVFLYAFILALSGVPIGLTLPLFINRLGYKFFLVVGTIIASIVSFCIFLVNTSVENLIISCIFESVTSICVSVVSCMLIDFYPTHLRSIAAGFTSFFSRLGAMMGNLMTGMLIDNYCTIVIILVGSQLFDILTFSTKRRTLHLRLLLRKDEDPIRYQNDLIIQDIYSDVYQKEAMKKVAIHDVSLLSMKQELVIFRQLTEFKQTDHVVVRDKDLSRNLKGKLNNIR</sequence>
<keyword evidence="9" id="KW-1185">Reference proteome</keyword>
<name>A0ABD2B9H7_VESSQ</name>
<gene>
    <name evidence="8" type="ORF">V1478_005691</name>
</gene>
<comment type="caution">
    <text evidence="8">The sequence shown here is derived from an EMBL/GenBank/DDBJ whole genome shotgun (WGS) entry which is preliminary data.</text>
</comment>
<feature type="transmembrane region" description="Helical" evidence="6">
    <location>
        <begin position="210"/>
        <end position="230"/>
    </location>
</feature>
<dbReference type="Proteomes" id="UP001607302">
    <property type="component" value="Unassembled WGS sequence"/>
</dbReference>
<evidence type="ECO:0000256" key="4">
    <source>
        <dbReference type="ARBA" id="ARBA00022989"/>
    </source>
</evidence>
<evidence type="ECO:0000256" key="3">
    <source>
        <dbReference type="ARBA" id="ARBA00022692"/>
    </source>
</evidence>
<feature type="transmembrane region" description="Helical" evidence="6">
    <location>
        <begin position="292"/>
        <end position="313"/>
    </location>
</feature>
<evidence type="ECO:0000313" key="8">
    <source>
        <dbReference type="EMBL" id="KAL2729401.1"/>
    </source>
</evidence>
<evidence type="ECO:0000256" key="6">
    <source>
        <dbReference type="SAM" id="Phobius"/>
    </source>
</evidence>
<comment type="subcellular location">
    <subcellularLocation>
        <location evidence="1">Membrane</location>
        <topology evidence="1">Multi-pass membrane protein</topology>
    </subcellularLocation>
</comment>
<dbReference type="EMBL" id="JAUDFV010000130">
    <property type="protein sequence ID" value="KAL2729401.1"/>
    <property type="molecule type" value="Genomic_DNA"/>
</dbReference>
<organism evidence="8 9">
    <name type="scientific">Vespula squamosa</name>
    <name type="common">Southern yellow jacket</name>
    <name type="synonym">Wasp</name>
    <dbReference type="NCBI Taxonomy" id="30214"/>
    <lineage>
        <taxon>Eukaryota</taxon>
        <taxon>Metazoa</taxon>
        <taxon>Ecdysozoa</taxon>
        <taxon>Arthropoda</taxon>
        <taxon>Hexapoda</taxon>
        <taxon>Insecta</taxon>
        <taxon>Pterygota</taxon>
        <taxon>Neoptera</taxon>
        <taxon>Endopterygota</taxon>
        <taxon>Hymenoptera</taxon>
        <taxon>Apocrita</taxon>
        <taxon>Aculeata</taxon>
        <taxon>Vespoidea</taxon>
        <taxon>Vespidae</taxon>
        <taxon>Vespinae</taxon>
        <taxon>Vespula</taxon>
    </lineage>
</organism>
<feature type="signal peptide" evidence="7">
    <location>
        <begin position="1"/>
        <end position="15"/>
    </location>
</feature>
<evidence type="ECO:0000256" key="5">
    <source>
        <dbReference type="ARBA" id="ARBA00023136"/>
    </source>
</evidence>
<dbReference type="AlphaFoldDB" id="A0ABD2B9H7"/>